<dbReference type="Gene3D" id="2.150.10.10">
    <property type="entry name" value="Serralysin-like metalloprotease, C-terminal"/>
    <property type="match status" value="1"/>
</dbReference>
<dbReference type="InterPro" id="IPR036388">
    <property type="entry name" value="WH-like_DNA-bd_sf"/>
</dbReference>
<evidence type="ECO:0000256" key="2">
    <source>
        <dbReference type="SAM" id="MobiDB-lite"/>
    </source>
</evidence>
<dbReference type="Pfam" id="PF13884">
    <property type="entry name" value="Peptidase_S74"/>
    <property type="match status" value="1"/>
</dbReference>
<reference evidence="4" key="1">
    <citation type="journal article" date="2020" name="Nature">
        <title>Giant virus diversity and host interactions through global metagenomics.</title>
        <authorList>
            <person name="Schulz F."/>
            <person name="Roux S."/>
            <person name="Paez-Espino D."/>
            <person name="Jungbluth S."/>
            <person name="Walsh D.A."/>
            <person name="Denef V.J."/>
            <person name="McMahon K.D."/>
            <person name="Konstantinidis K.T."/>
            <person name="Eloe-Fadrosh E.A."/>
            <person name="Kyrpides N.C."/>
            <person name="Woyke T."/>
        </authorList>
    </citation>
    <scope>NUCLEOTIDE SEQUENCE</scope>
    <source>
        <strain evidence="4">GVMAG-M-3300023174-47</strain>
    </source>
</reference>
<feature type="coiled-coil region" evidence="1">
    <location>
        <begin position="684"/>
        <end position="711"/>
    </location>
</feature>
<name>A0A6C0DNZ0_9ZZZZ</name>
<dbReference type="InterPro" id="IPR030392">
    <property type="entry name" value="S74_ICA"/>
</dbReference>
<feature type="domain" description="Peptidase S74" evidence="3">
    <location>
        <begin position="583"/>
        <end position="698"/>
    </location>
</feature>
<protein>
    <recommendedName>
        <fullName evidence="3">Peptidase S74 domain-containing protein</fullName>
    </recommendedName>
</protein>
<dbReference type="AlphaFoldDB" id="A0A6C0DNZ0"/>
<evidence type="ECO:0000313" key="4">
    <source>
        <dbReference type="EMBL" id="QHT18648.1"/>
    </source>
</evidence>
<organism evidence="4">
    <name type="scientific">viral metagenome</name>
    <dbReference type="NCBI Taxonomy" id="1070528"/>
    <lineage>
        <taxon>unclassified sequences</taxon>
        <taxon>metagenomes</taxon>
        <taxon>organismal metagenomes</taxon>
    </lineage>
</organism>
<dbReference type="EMBL" id="MN739658">
    <property type="protein sequence ID" value="QHT18648.1"/>
    <property type="molecule type" value="Genomic_DNA"/>
</dbReference>
<accession>A0A6C0DNZ0</accession>
<keyword evidence="1" id="KW-0175">Coiled coil</keyword>
<feature type="region of interest" description="Disordered" evidence="2">
    <location>
        <begin position="23"/>
        <end position="60"/>
    </location>
</feature>
<dbReference type="Gene3D" id="1.10.10.10">
    <property type="entry name" value="Winged helix-like DNA-binding domain superfamily/Winged helix DNA-binding domain"/>
    <property type="match status" value="1"/>
</dbReference>
<proteinExistence type="predicted"/>
<dbReference type="InterPro" id="IPR011049">
    <property type="entry name" value="Serralysin-like_metalloprot_C"/>
</dbReference>
<dbReference type="PROSITE" id="PS51688">
    <property type="entry name" value="ICA"/>
    <property type="match status" value="1"/>
</dbReference>
<evidence type="ECO:0000256" key="1">
    <source>
        <dbReference type="SAM" id="Coils"/>
    </source>
</evidence>
<evidence type="ECO:0000259" key="3">
    <source>
        <dbReference type="PROSITE" id="PS51688"/>
    </source>
</evidence>
<sequence length="714" mass="72962">MPFLSVSQYLAQSQTVCAAPGIAGPQGNTGPQGPGFTGPTGNRGATGPTGPGITGPRGATGATGASFSLAINPIAIGIGAGLSLTPDTISIGQDAGRSNQQDQGIAIGNEAGRNNQQDYAIAIGSSAGNNNQQIRTVAIGNDAGNSTQTDYAVAIGYQSGYSNQQEGAVAIGQEAGKTTQKNFAVAIGKQAGQDSQQGSAVAIGNAAGNSSQGIGSVAIGLNAGNNGQGEYSVAIGLNTGSSKQYRDSIAIGNEAGVSAQGGLIGSLRSNPSIAMGKRAGNASQGGRAIAIGEGAGETNQGSESIAIGYFAGNIGQPPNSIVLNAAGGPLNGSTGSAFYVNPVRTNNAITLALGYDTINSEIVTSTVIGRFSLPDGTNPSDYTYWNGTNWVVGGPTVRIGSNAGLTSQGTNCIAIGSGAGQISQPNNSIVLNASGSTLNGSTPQAFFVKPVRELYSSVNFLFYNTTTGEITYNPLANPLPTATAVGDYVSFDGTSWVTGSSKIRLGSNAGALNQGANCIAIGAGAGAANQKDNSIILNATGNVLNGLTGSAFYVDPIRDATGSYYLGYNTSTKEVTYSTPAPSDERLKKDIADTTLGLEFIKKLRPVSFRWKDKFSQTLEDAKNPKNPGVRIHQGFIAQEVKSVLDSLQIDSSIYIHNIDPGNPLHDIRGVVKEELIGPLVKAIQEQDKEIKSLKSELESIKQIVASLVRRATP</sequence>